<dbReference type="GO" id="GO:0003700">
    <property type="term" value="F:DNA-binding transcription factor activity"/>
    <property type="evidence" value="ECO:0007669"/>
    <property type="project" value="InterPro"/>
</dbReference>
<dbReference type="AlphaFoldDB" id="A0A8G2F9Y6"/>
<evidence type="ECO:0000256" key="2">
    <source>
        <dbReference type="SAM" id="Coils"/>
    </source>
</evidence>
<evidence type="ECO:0000259" key="3">
    <source>
        <dbReference type="PROSITE" id="PS50937"/>
    </source>
</evidence>
<dbReference type="Pfam" id="PF13411">
    <property type="entry name" value="MerR_1"/>
    <property type="match status" value="1"/>
</dbReference>
<dbReference type="Proteomes" id="UP000184001">
    <property type="component" value="Unassembled WGS sequence"/>
</dbReference>
<accession>A0A8G2F9Y6</accession>
<reference evidence="4 5" key="1">
    <citation type="submission" date="2016-11" db="EMBL/GenBank/DDBJ databases">
        <authorList>
            <person name="Varghese N."/>
            <person name="Submissions S."/>
        </authorList>
    </citation>
    <scope>NUCLEOTIDE SEQUENCE [LARGE SCALE GENOMIC DNA]</scope>
    <source>
        <strain evidence="4 5">DSM 17919</strain>
    </source>
</reference>
<name>A0A8G2F9Y6_9BACT</name>
<dbReference type="InterPro" id="IPR000551">
    <property type="entry name" value="MerR-type_HTH_dom"/>
</dbReference>
<keyword evidence="2" id="KW-0175">Coiled coil</keyword>
<dbReference type="InterPro" id="IPR047057">
    <property type="entry name" value="MerR_fam"/>
</dbReference>
<evidence type="ECO:0000256" key="1">
    <source>
        <dbReference type="ARBA" id="ARBA00023125"/>
    </source>
</evidence>
<protein>
    <submittedName>
        <fullName evidence="4">Transcriptional regulator, MerR family</fullName>
    </submittedName>
</protein>
<dbReference type="Gene3D" id="1.10.1660.10">
    <property type="match status" value="1"/>
</dbReference>
<gene>
    <name evidence="4" type="ORF">SAMN05660830_02806</name>
</gene>
<dbReference type="PROSITE" id="PS50937">
    <property type="entry name" value="HTH_MERR_2"/>
    <property type="match status" value="1"/>
</dbReference>
<dbReference type="PANTHER" id="PTHR30204">
    <property type="entry name" value="REDOX-CYCLING DRUG-SENSING TRANSCRIPTIONAL ACTIVATOR SOXR"/>
    <property type="match status" value="1"/>
</dbReference>
<dbReference type="SMART" id="SM00422">
    <property type="entry name" value="HTH_MERR"/>
    <property type="match status" value="1"/>
</dbReference>
<keyword evidence="1" id="KW-0238">DNA-binding</keyword>
<dbReference type="EMBL" id="FQZR01000008">
    <property type="protein sequence ID" value="SHJ60398.1"/>
    <property type="molecule type" value="Genomic_DNA"/>
</dbReference>
<dbReference type="SUPFAM" id="SSF46955">
    <property type="entry name" value="Putative DNA-binding domain"/>
    <property type="match status" value="1"/>
</dbReference>
<dbReference type="PANTHER" id="PTHR30204:SF98">
    <property type="entry name" value="HTH-TYPE TRANSCRIPTIONAL REGULATOR ADHR"/>
    <property type="match status" value="1"/>
</dbReference>
<organism evidence="4 5">
    <name type="scientific">Halodesulfovibrio aestuarii</name>
    <dbReference type="NCBI Taxonomy" id="126333"/>
    <lineage>
        <taxon>Bacteria</taxon>
        <taxon>Pseudomonadati</taxon>
        <taxon>Thermodesulfobacteriota</taxon>
        <taxon>Desulfovibrionia</taxon>
        <taxon>Desulfovibrionales</taxon>
        <taxon>Desulfovibrionaceae</taxon>
        <taxon>Halodesulfovibrio</taxon>
    </lineage>
</organism>
<evidence type="ECO:0000313" key="5">
    <source>
        <dbReference type="Proteomes" id="UP000184001"/>
    </source>
</evidence>
<dbReference type="CDD" id="cd01109">
    <property type="entry name" value="HTH_YyaN"/>
    <property type="match status" value="1"/>
</dbReference>
<dbReference type="InterPro" id="IPR009061">
    <property type="entry name" value="DNA-bd_dom_put_sf"/>
</dbReference>
<feature type="coiled-coil region" evidence="2">
    <location>
        <begin position="86"/>
        <end position="113"/>
    </location>
</feature>
<comment type="caution">
    <text evidence="4">The sequence shown here is derived from an EMBL/GenBank/DDBJ whole genome shotgun (WGS) entry which is preliminary data.</text>
</comment>
<feature type="domain" description="HTH merR-type" evidence="3">
    <location>
        <begin position="8"/>
        <end position="74"/>
    </location>
</feature>
<evidence type="ECO:0000313" key="4">
    <source>
        <dbReference type="EMBL" id="SHJ60398.1"/>
    </source>
</evidence>
<dbReference type="GO" id="GO:0003677">
    <property type="term" value="F:DNA binding"/>
    <property type="evidence" value="ECO:0007669"/>
    <property type="project" value="UniProtKB-KW"/>
</dbReference>
<proteinExistence type="predicted"/>
<sequence>MVTCIMNMKSFSQATNLSAHTIRYYEKIGLLKNIERNSSEHRIFSKHDLVWMEFITRLKDTGMPLKQILIYAELRDQGEHTATQRMELLKEHAHALEERLAQEAQHLSKLKEKIAYYDDMINSNNRLT</sequence>